<name>A0AA95HKE0_9BACT</name>
<dbReference type="AlphaFoldDB" id="A0AA95HKE0"/>
<dbReference type="PROSITE" id="PS51257">
    <property type="entry name" value="PROKAR_LIPOPROTEIN"/>
    <property type="match status" value="1"/>
</dbReference>
<dbReference type="PANTHER" id="PTHR35532:SF5">
    <property type="entry name" value="CARBOHYDRATE-BINDING DOMAIN-CONTAINING PROTEIN"/>
    <property type="match status" value="1"/>
</dbReference>
<sequence>MKYCIVSIMIICSSFLSVSCTDKALEDSLKLSGENRAELERVLLHYKDNPKKKKAAEFLIRNMKWCHAEDSPFMDIYYKQVDRLQANDSIYAEEMIAFYDSIYKPEWFQNMTVTFDLCTMKADYLIDHIDRAFQAWQSPWAKALSLDEFCEYILPHRLGNEPLEPWMAMYQKTFKSVADTMYNRKVDELYEVISWMVVGHRYYTPSYVPDLRPSSLLGIKVGACPAYTALGRYIYRSIGVPVVSDFTPNWANHAMGHEWISIMADGKCYPIMPGVPAVLEII</sequence>
<dbReference type="PANTHER" id="PTHR35532">
    <property type="entry name" value="SIMILAR TO POLYHYDROXYALKANOATE DEPOLYMERASE"/>
    <property type="match status" value="1"/>
</dbReference>
<protein>
    <recommendedName>
        <fullName evidence="3">Transglutaminase domain-containing protein</fullName>
    </recommendedName>
</protein>
<evidence type="ECO:0000313" key="2">
    <source>
        <dbReference type="Proteomes" id="UP001177934"/>
    </source>
</evidence>
<organism evidence="1 2">
    <name type="scientific">Phocaeicola dorei</name>
    <dbReference type="NCBI Taxonomy" id="357276"/>
    <lineage>
        <taxon>Bacteria</taxon>
        <taxon>Pseudomonadati</taxon>
        <taxon>Bacteroidota</taxon>
        <taxon>Bacteroidia</taxon>
        <taxon>Bacteroidales</taxon>
        <taxon>Bacteroidaceae</taxon>
        <taxon>Phocaeicola</taxon>
    </lineage>
</organism>
<evidence type="ECO:0008006" key="3">
    <source>
        <dbReference type="Google" id="ProtNLM"/>
    </source>
</evidence>
<proteinExistence type="predicted"/>
<evidence type="ECO:0000313" key="1">
    <source>
        <dbReference type="EMBL" id="WHX09438.1"/>
    </source>
</evidence>
<gene>
    <name evidence="1" type="ORF">QNN11_19345</name>
</gene>
<dbReference type="Proteomes" id="UP001177934">
    <property type="component" value="Chromosome"/>
</dbReference>
<reference evidence="1" key="1">
    <citation type="journal article" date="2023" name="Nat. Commun.">
        <title>Identification of a novel Human Milk Oligosaccharides utilization cluster in the infant gut commensal Bacteroides dorei.</title>
        <authorList>
            <person name="Kijner S."/>
            <person name="Ennis D."/>
            <person name="Shmorak S."/>
            <person name="Florentin A."/>
            <person name="Yassour M."/>
        </authorList>
    </citation>
    <scope>NUCLEOTIDE SEQUENCE</scope>
    <source>
        <strain evidence="1">2</strain>
    </source>
</reference>
<dbReference type="EMBL" id="CP126056">
    <property type="protein sequence ID" value="WHX09438.1"/>
    <property type="molecule type" value="Genomic_DNA"/>
</dbReference>
<accession>A0AA95HKE0</accession>